<organism evidence="1 2">
    <name type="scientific">Deminuibacter soli</name>
    <dbReference type="NCBI Taxonomy" id="2291815"/>
    <lineage>
        <taxon>Bacteria</taxon>
        <taxon>Pseudomonadati</taxon>
        <taxon>Bacteroidota</taxon>
        <taxon>Chitinophagia</taxon>
        <taxon>Chitinophagales</taxon>
        <taxon>Chitinophagaceae</taxon>
        <taxon>Deminuibacter</taxon>
    </lineage>
</organism>
<accession>A0A3E1NDI5</accession>
<protein>
    <submittedName>
        <fullName evidence="1">Uncharacterized protein</fullName>
    </submittedName>
</protein>
<evidence type="ECO:0000313" key="2">
    <source>
        <dbReference type="Proteomes" id="UP000261284"/>
    </source>
</evidence>
<dbReference type="EMBL" id="QTJU01000013">
    <property type="protein sequence ID" value="RFM25937.1"/>
    <property type="molecule type" value="Genomic_DNA"/>
</dbReference>
<dbReference type="Proteomes" id="UP000261284">
    <property type="component" value="Unassembled WGS sequence"/>
</dbReference>
<reference evidence="1 2" key="1">
    <citation type="submission" date="2018-08" db="EMBL/GenBank/DDBJ databases">
        <title>Chitinophagaceae sp. K23C18032701, a novel bacterium isolated from forest soil.</title>
        <authorList>
            <person name="Wang C."/>
        </authorList>
    </citation>
    <scope>NUCLEOTIDE SEQUENCE [LARGE SCALE GENOMIC DNA]</scope>
    <source>
        <strain evidence="1 2">K23C18032701</strain>
    </source>
</reference>
<comment type="caution">
    <text evidence="1">The sequence shown here is derived from an EMBL/GenBank/DDBJ whole genome shotgun (WGS) entry which is preliminary data.</text>
</comment>
<gene>
    <name evidence="1" type="ORF">DXN05_22740</name>
</gene>
<keyword evidence="2" id="KW-1185">Reference proteome</keyword>
<sequence length="96" mass="11250">MIELFIFYRYCFANMLHCTTEDLLLYLYGELPEEEAERISLLLQQSWSLREKLQVLKEAHGRLEKAPLHMPRQQSIALILQKAKAVRQTVKTSSSL</sequence>
<evidence type="ECO:0000313" key="1">
    <source>
        <dbReference type="EMBL" id="RFM25937.1"/>
    </source>
</evidence>
<name>A0A3E1NDI5_9BACT</name>
<dbReference type="AlphaFoldDB" id="A0A3E1NDI5"/>
<proteinExistence type="predicted"/>